<dbReference type="EMBL" id="JBFAIH010000008">
    <property type="protein sequence ID" value="MEV0364091.1"/>
    <property type="molecule type" value="Genomic_DNA"/>
</dbReference>
<comment type="caution">
    <text evidence="1">The sequence shown here is derived from an EMBL/GenBank/DDBJ whole genome shotgun (WGS) entry which is preliminary data.</text>
</comment>
<sequence>MIEVGDQVRIGESGGSIFVVREVDGAEGRAVIESVDASAAGRYPFSMPLGALVRVDPGQ</sequence>
<organism evidence="1 2">
    <name type="scientific">Nocardia fusca</name>
    <dbReference type="NCBI Taxonomy" id="941183"/>
    <lineage>
        <taxon>Bacteria</taxon>
        <taxon>Bacillati</taxon>
        <taxon>Actinomycetota</taxon>
        <taxon>Actinomycetes</taxon>
        <taxon>Mycobacteriales</taxon>
        <taxon>Nocardiaceae</taxon>
        <taxon>Nocardia</taxon>
    </lineage>
</organism>
<name>A0ABV3F8P3_9NOCA</name>
<protein>
    <recommendedName>
        <fullName evidence="3">KOW motif-containing protein</fullName>
    </recommendedName>
</protein>
<keyword evidence="2" id="KW-1185">Reference proteome</keyword>
<accession>A0ABV3F8P3</accession>
<proteinExistence type="predicted"/>
<gene>
    <name evidence="1" type="ORF">AB0H72_15445</name>
</gene>
<evidence type="ECO:0000313" key="2">
    <source>
        <dbReference type="Proteomes" id="UP001551658"/>
    </source>
</evidence>
<evidence type="ECO:0008006" key="3">
    <source>
        <dbReference type="Google" id="ProtNLM"/>
    </source>
</evidence>
<reference evidence="1 2" key="1">
    <citation type="submission" date="2024-06" db="EMBL/GenBank/DDBJ databases">
        <title>The Natural Products Discovery Center: Release of the First 8490 Sequenced Strains for Exploring Actinobacteria Biosynthetic Diversity.</title>
        <authorList>
            <person name="Kalkreuter E."/>
            <person name="Kautsar S.A."/>
            <person name="Yang D."/>
            <person name="Bader C.D."/>
            <person name="Teijaro C.N."/>
            <person name="Fluegel L."/>
            <person name="Davis C.M."/>
            <person name="Simpson J.R."/>
            <person name="Lauterbach L."/>
            <person name="Steele A.D."/>
            <person name="Gui C."/>
            <person name="Meng S."/>
            <person name="Li G."/>
            <person name="Viehrig K."/>
            <person name="Ye F."/>
            <person name="Su P."/>
            <person name="Kiefer A.F."/>
            <person name="Nichols A."/>
            <person name="Cepeda A.J."/>
            <person name="Yan W."/>
            <person name="Fan B."/>
            <person name="Jiang Y."/>
            <person name="Adhikari A."/>
            <person name="Zheng C.-J."/>
            <person name="Schuster L."/>
            <person name="Cowan T.M."/>
            <person name="Smanski M.J."/>
            <person name="Chevrette M.G."/>
            <person name="De Carvalho L.P.S."/>
            <person name="Shen B."/>
        </authorList>
    </citation>
    <scope>NUCLEOTIDE SEQUENCE [LARGE SCALE GENOMIC DNA]</scope>
    <source>
        <strain evidence="1 2">NPDC050671</strain>
    </source>
</reference>
<dbReference type="Proteomes" id="UP001551658">
    <property type="component" value="Unassembled WGS sequence"/>
</dbReference>
<dbReference type="RefSeq" id="WP_357978983.1">
    <property type="nucleotide sequence ID" value="NZ_JBFAIH010000008.1"/>
</dbReference>
<evidence type="ECO:0000313" key="1">
    <source>
        <dbReference type="EMBL" id="MEV0364091.1"/>
    </source>
</evidence>